<feature type="transmembrane region" description="Helical" evidence="9">
    <location>
        <begin position="296"/>
        <end position="315"/>
    </location>
</feature>
<keyword evidence="4" id="KW-0597">Phosphoprotein</keyword>
<dbReference type="Gene3D" id="3.30.565.10">
    <property type="entry name" value="Histidine kinase-like ATPase, C-terminal domain"/>
    <property type="match status" value="1"/>
</dbReference>
<dbReference type="SUPFAM" id="SSF55874">
    <property type="entry name" value="ATPase domain of HSP90 chaperone/DNA topoisomerase II/histidine kinase"/>
    <property type="match status" value="1"/>
</dbReference>
<dbReference type="EMBL" id="JBHUIP010000016">
    <property type="protein sequence ID" value="MFD2265521.1"/>
    <property type="molecule type" value="Genomic_DNA"/>
</dbReference>
<keyword evidence="9" id="KW-0812">Transmembrane</keyword>
<evidence type="ECO:0000259" key="11">
    <source>
        <dbReference type="PROSITE" id="PS50885"/>
    </source>
</evidence>
<comment type="caution">
    <text evidence="12">The sequence shown here is derived from an EMBL/GenBank/DDBJ whole genome shotgun (WGS) entry which is preliminary data.</text>
</comment>
<dbReference type="InterPro" id="IPR003594">
    <property type="entry name" value="HATPase_dom"/>
</dbReference>
<keyword evidence="9" id="KW-1133">Transmembrane helix</keyword>
<evidence type="ECO:0000256" key="3">
    <source>
        <dbReference type="ARBA" id="ARBA00012438"/>
    </source>
</evidence>
<dbReference type="Gene3D" id="3.30.450.20">
    <property type="entry name" value="PAS domain"/>
    <property type="match status" value="2"/>
</dbReference>
<evidence type="ECO:0000313" key="13">
    <source>
        <dbReference type="Proteomes" id="UP001597295"/>
    </source>
</evidence>
<evidence type="ECO:0000256" key="1">
    <source>
        <dbReference type="ARBA" id="ARBA00000085"/>
    </source>
</evidence>
<dbReference type="PANTHER" id="PTHR41523:SF8">
    <property type="entry name" value="ETHYLENE RESPONSE SENSOR PROTEIN"/>
    <property type="match status" value="1"/>
</dbReference>
<organism evidence="12 13">
    <name type="scientific">Lacibacterium aquatile</name>
    <dbReference type="NCBI Taxonomy" id="1168082"/>
    <lineage>
        <taxon>Bacteria</taxon>
        <taxon>Pseudomonadati</taxon>
        <taxon>Pseudomonadota</taxon>
        <taxon>Alphaproteobacteria</taxon>
        <taxon>Rhodospirillales</taxon>
        <taxon>Rhodospirillaceae</taxon>
    </lineage>
</organism>
<sequence>MKQPALFDLSRWPAIGWLHWFGRSYITTLGRRLIVLLLVSATPVLFLIFLTTKDNRDLLLDHYRSNLRVLGESYDRKIAGIRSSLATLAVVVSDFDKDTERCNRALASAMQIHGRLLTNVYLVDSDNHVYCASNPALVGILALGSANQEVRETQLPSVTSFTKGQISGETVIALAYPLFDTAGNYKGAVSTAIRAEFFVSESAFALPEKAVFQIVDKNDRTLDALGKQVDAPLLPVELRRPAGLDMSNGTTRTVSHDDWVHVVTAVDEDFDIVLSARQADLAALANSQMPSRVLELFLYAGASLAAILIGARYLVVRPVAVLSREMRRYAEDGVYPERLESTVGNAPQEIRALGLSFLDMIEKVHDREIRLQNLIDQRDMLMRETHHRVKNNLQIIASIFSIQQSKITDEEAANQFQSAISRIRALSILHQHLYVAHNYSQVDAKDFIGDLVSQLTKLAETEGAGRIQLSTEIEPIILTTDQAVCLGLIINEAVTNAWKYAFQERENGRIDIRITSDTDEYVTCIIADDGVGIADAKANGKGLGTILMRGFATQLGTEIAIDTSDDGVTVRLRFPLRRLPPGKV</sequence>
<dbReference type="InterPro" id="IPR036890">
    <property type="entry name" value="HATPase_C_sf"/>
</dbReference>
<dbReference type="GO" id="GO:0004673">
    <property type="term" value="F:protein histidine kinase activity"/>
    <property type="evidence" value="ECO:0007669"/>
    <property type="project" value="UniProtKB-EC"/>
</dbReference>
<keyword evidence="9" id="KW-0472">Membrane</keyword>
<keyword evidence="13" id="KW-1185">Reference proteome</keyword>
<evidence type="ECO:0000313" key="12">
    <source>
        <dbReference type="EMBL" id="MFD2265521.1"/>
    </source>
</evidence>
<evidence type="ECO:0000256" key="6">
    <source>
        <dbReference type="ARBA" id="ARBA00022741"/>
    </source>
</evidence>
<dbReference type="PROSITE" id="PS50109">
    <property type="entry name" value="HIS_KIN"/>
    <property type="match status" value="1"/>
</dbReference>
<keyword evidence="6" id="KW-0547">Nucleotide-binding</keyword>
<evidence type="ECO:0000256" key="4">
    <source>
        <dbReference type="ARBA" id="ARBA00022553"/>
    </source>
</evidence>
<proteinExistence type="predicted"/>
<keyword evidence="5 12" id="KW-0808">Transferase</keyword>
<dbReference type="Pfam" id="PF02518">
    <property type="entry name" value="HATPase_c"/>
    <property type="match status" value="1"/>
</dbReference>
<dbReference type="Proteomes" id="UP001597295">
    <property type="component" value="Unassembled WGS sequence"/>
</dbReference>
<dbReference type="Pfam" id="PF07568">
    <property type="entry name" value="HisKA_2"/>
    <property type="match status" value="1"/>
</dbReference>
<dbReference type="PROSITE" id="PS50885">
    <property type="entry name" value="HAMP"/>
    <property type="match status" value="1"/>
</dbReference>
<dbReference type="CDD" id="cd18773">
    <property type="entry name" value="PDC1_HK_sensor"/>
    <property type="match status" value="1"/>
</dbReference>
<keyword evidence="7 12" id="KW-0418">Kinase</keyword>
<dbReference type="EC" id="2.7.13.3" evidence="3"/>
<dbReference type="SMART" id="SM00387">
    <property type="entry name" value="HATPase_c"/>
    <property type="match status" value="1"/>
</dbReference>
<evidence type="ECO:0000256" key="8">
    <source>
        <dbReference type="ARBA" id="ARBA00022840"/>
    </source>
</evidence>
<feature type="transmembrane region" description="Helical" evidence="9">
    <location>
        <begin position="33"/>
        <end position="50"/>
    </location>
</feature>
<reference evidence="13" key="1">
    <citation type="journal article" date="2019" name="Int. J. Syst. Evol. Microbiol.">
        <title>The Global Catalogue of Microorganisms (GCM) 10K type strain sequencing project: providing services to taxonomists for standard genome sequencing and annotation.</title>
        <authorList>
            <consortium name="The Broad Institute Genomics Platform"/>
            <consortium name="The Broad Institute Genome Sequencing Center for Infectious Disease"/>
            <person name="Wu L."/>
            <person name="Ma J."/>
        </authorList>
    </citation>
    <scope>NUCLEOTIDE SEQUENCE [LARGE SCALE GENOMIC DNA]</scope>
    <source>
        <strain evidence="13">CGMCC 1.19062</strain>
    </source>
</reference>
<dbReference type="PANTHER" id="PTHR41523">
    <property type="entry name" value="TWO-COMPONENT SYSTEM SENSOR PROTEIN"/>
    <property type="match status" value="1"/>
</dbReference>
<comment type="catalytic activity">
    <reaction evidence="1">
        <text>ATP + protein L-histidine = ADP + protein N-phospho-L-histidine.</text>
        <dbReference type="EC" id="2.7.13.3"/>
    </reaction>
</comment>
<accession>A0ABW5E1M2</accession>
<dbReference type="RefSeq" id="WP_379878946.1">
    <property type="nucleotide sequence ID" value="NZ_JBHUIP010000016.1"/>
</dbReference>
<comment type="subcellular location">
    <subcellularLocation>
        <location evidence="2">Membrane</location>
    </subcellularLocation>
</comment>
<dbReference type="InterPro" id="IPR003660">
    <property type="entry name" value="HAMP_dom"/>
</dbReference>
<feature type="domain" description="HAMP" evidence="11">
    <location>
        <begin position="313"/>
        <end position="369"/>
    </location>
</feature>
<evidence type="ECO:0000256" key="5">
    <source>
        <dbReference type="ARBA" id="ARBA00022679"/>
    </source>
</evidence>
<evidence type="ECO:0000256" key="7">
    <source>
        <dbReference type="ARBA" id="ARBA00022777"/>
    </source>
</evidence>
<keyword evidence="8" id="KW-0067">ATP-binding</keyword>
<dbReference type="InterPro" id="IPR005467">
    <property type="entry name" value="His_kinase_dom"/>
</dbReference>
<gene>
    <name evidence="12" type="ORF">ACFSM5_21645</name>
</gene>
<evidence type="ECO:0000256" key="2">
    <source>
        <dbReference type="ARBA" id="ARBA00004370"/>
    </source>
</evidence>
<dbReference type="SMART" id="SM00304">
    <property type="entry name" value="HAMP"/>
    <property type="match status" value="1"/>
</dbReference>
<feature type="domain" description="Histidine kinase" evidence="10">
    <location>
        <begin position="384"/>
        <end position="578"/>
    </location>
</feature>
<dbReference type="InterPro" id="IPR011495">
    <property type="entry name" value="Sig_transdc_His_kin_sub2_dim/P"/>
</dbReference>
<name>A0ABW5E1M2_9PROT</name>
<evidence type="ECO:0000259" key="10">
    <source>
        <dbReference type="PROSITE" id="PS50109"/>
    </source>
</evidence>
<evidence type="ECO:0000256" key="9">
    <source>
        <dbReference type="SAM" id="Phobius"/>
    </source>
</evidence>
<protein>
    <recommendedName>
        <fullName evidence="3">histidine kinase</fullName>
        <ecNumber evidence="3">2.7.13.3</ecNumber>
    </recommendedName>
</protein>